<dbReference type="Pfam" id="PF01548">
    <property type="entry name" value="DEDD_Tnp_IS110"/>
    <property type="match status" value="1"/>
</dbReference>
<organism evidence="3">
    <name type="scientific">uncultured prokaryote</name>
    <dbReference type="NCBI Taxonomy" id="198431"/>
    <lineage>
        <taxon>unclassified sequences</taxon>
        <taxon>environmental samples</taxon>
    </lineage>
</organism>
<feature type="domain" description="Transposase IS116/IS110/IS902 C-terminal" evidence="2">
    <location>
        <begin position="229"/>
        <end position="312"/>
    </location>
</feature>
<sequence>MARKRTLSTLDTSIAYEAVGLDLAKEDVAIAAFGPDHEGPYLIDRMPYDKLYALLADMAPTLVAMEPCSGAHQIAEQIQELGHEVMMISGRHVQAWVKDHCNGQKTDLNDAFAILNLAYDRWLTPIRGKTREECRLLALQASYRQLQGQRTKTLVHVKATLHAWGFPIRTGSFNQKVLHELIDANREAFGDEVVETLHLMINRVRDLDHDIATVLKLLTEATKRDPRASLLRSIPGFGVLTTSRWCAVVGDVARFDSPKQTMAFIGLVPNNRITGHHTETSSGREARGQGKMSKRGDKMLRSLCILGAASLCISVRNDRLPDCPFVTCIKERLASPRPWFKVLVYVAAKLVRIATALLKYGETFSFEKAGISKAVLKQWELEQAQTA</sequence>
<dbReference type="PANTHER" id="PTHR33055:SF3">
    <property type="entry name" value="PUTATIVE TRANSPOSASE FOR IS117-RELATED"/>
    <property type="match status" value="1"/>
</dbReference>
<feature type="domain" description="Transposase IS110-like N-terminal" evidence="1">
    <location>
        <begin position="19"/>
        <end position="162"/>
    </location>
</feature>
<dbReference type="InterPro" id="IPR002525">
    <property type="entry name" value="Transp_IS110-like_N"/>
</dbReference>
<dbReference type="AlphaFoldDB" id="A0A0H5PXT6"/>
<dbReference type="InterPro" id="IPR047650">
    <property type="entry name" value="Transpos_IS110"/>
</dbReference>
<reference evidence="3" key="1">
    <citation type="submission" date="2015-06" db="EMBL/GenBank/DDBJ databases">
        <authorList>
            <person name="Joergensen T."/>
        </authorList>
    </citation>
    <scope>NUCLEOTIDE SEQUENCE</scope>
    <source>
        <strain evidence="3">RGRH0126</strain>
    </source>
</reference>
<dbReference type="PANTHER" id="PTHR33055">
    <property type="entry name" value="TRANSPOSASE FOR INSERTION SEQUENCE ELEMENT IS1111A"/>
    <property type="match status" value="1"/>
</dbReference>
<dbReference type="GO" id="GO:0003677">
    <property type="term" value="F:DNA binding"/>
    <property type="evidence" value="ECO:0007669"/>
    <property type="project" value="InterPro"/>
</dbReference>
<accession>A0A0H5PXT6</accession>
<dbReference type="EMBL" id="LN852816">
    <property type="protein sequence ID" value="CRY94000.1"/>
    <property type="molecule type" value="Genomic_DNA"/>
</dbReference>
<proteinExistence type="predicted"/>
<dbReference type="GO" id="GO:0006313">
    <property type="term" value="P:DNA transposition"/>
    <property type="evidence" value="ECO:0007669"/>
    <property type="project" value="InterPro"/>
</dbReference>
<protein>
    <submittedName>
        <fullName evidence="3">Uncharacterized protein</fullName>
    </submittedName>
</protein>
<dbReference type="InterPro" id="IPR003346">
    <property type="entry name" value="Transposase_20"/>
</dbReference>
<dbReference type="Pfam" id="PF02371">
    <property type="entry name" value="Transposase_20"/>
    <property type="match status" value="1"/>
</dbReference>
<name>A0A0H5PXT6_9ZZZZ</name>
<dbReference type="GO" id="GO:0004803">
    <property type="term" value="F:transposase activity"/>
    <property type="evidence" value="ECO:0007669"/>
    <property type="project" value="InterPro"/>
</dbReference>
<dbReference type="NCBIfam" id="NF033542">
    <property type="entry name" value="transpos_IS110"/>
    <property type="match status" value="1"/>
</dbReference>
<evidence type="ECO:0000259" key="1">
    <source>
        <dbReference type="Pfam" id="PF01548"/>
    </source>
</evidence>
<evidence type="ECO:0000313" key="3">
    <source>
        <dbReference type="EMBL" id="CRY94000.1"/>
    </source>
</evidence>
<reference evidence="3" key="2">
    <citation type="submission" date="2015-07" db="EMBL/GenBank/DDBJ databases">
        <title>Plasmids, circular viruses and viroids from rat gut.</title>
        <authorList>
            <person name="Jorgensen T.J."/>
            <person name="Hansen M.A."/>
            <person name="Xu Z."/>
            <person name="Tabak M.A."/>
            <person name="Sorensen S.J."/>
            <person name="Hansen L.H."/>
        </authorList>
    </citation>
    <scope>NUCLEOTIDE SEQUENCE</scope>
    <source>
        <strain evidence="3">RGRH0126</strain>
    </source>
</reference>
<evidence type="ECO:0000259" key="2">
    <source>
        <dbReference type="Pfam" id="PF02371"/>
    </source>
</evidence>